<feature type="compositionally biased region" description="Basic and acidic residues" evidence="2">
    <location>
        <begin position="202"/>
        <end position="212"/>
    </location>
</feature>
<evidence type="ECO:0000256" key="2">
    <source>
        <dbReference type="SAM" id="MobiDB-lite"/>
    </source>
</evidence>
<dbReference type="Pfam" id="PF03732">
    <property type="entry name" value="Retrotrans_gag"/>
    <property type="match status" value="1"/>
</dbReference>
<dbReference type="PANTHER" id="PTHR33223">
    <property type="entry name" value="CCHC-TYPE DOMAIN-CONTAINING PROTEIN"/>
    <property type="match status" value="1"/>
</dbReference>
<comment type="caution">
    <text evidence="4">The sequence shown here is derived from an EMBL/GenBank/DDBJ whole genome shotgun (WGS) entry which is preliminary data.</text>
</comment>
<feature type="compositionally biased region" description="Basic residues" evidence="2">
    <location>
        <begin position="177"/>
        <end position="195"/>
    </location>
</feature>
<evidence type="ECO:0000313" key="4">
    <source>
        <dbReference type="EMBL" id="KAL3677888.1"/>
    </source>
</evidence>
<evidence type="ECO:0000313" key="5">
    <source>
        <dbReference type="Proteomes" id="UP001633002"/>
    </source>
</evidence>
<dbReference type="PANTHER" id="PTHR33223:SF6">
    <property type="entry name" value="CCHC-TYPE DOMAIN-CONTAINING PROTEIN"/>
    <property type="match status" value="1"/>
</dbReference>
<accession>A0ABD3GG33</accession>
<protein>
    <recommendedName>
        <fullName evidence="3">Retrotransposon gag domain-containing protein</fullName>
    </recommendedName>
</protein>
<reference evidence="4 5" key="1">
    <citation type="submission" date="2024-09" db="EMBL/GenBank/DDBJ databases">
        <title>Chromosome-scale assembly of Riccia sorocarpa.</title>
        <authorList>
            <person name="Paukszto L."/>
        </authorList>
    </citation>
    <scope>NUCLEOTIDE SEQUENCE [LARGE SCALE GENOMIC DNA]</scope>
    <source>
        <strain evidence="4">LP-2024</strain>
        <tissue evidence="4">Aerial parts of the thallus</tissue>
    </source>
</reference>
<dbReference type="EMBL" id="JBJQOH010000007">
    <property type="protein sequence ID" value="KAL3677888.1"/>
    <property type="molecule type" value="Genomic_DNA"/>
</dbReference>
<evidence type="ECO:0000256" key="1">
    <source>
        <dbReference type="SAM" id="Coils"/>
    </source>
</evidence>
<sequence length="230" mass="27050">MSSAPYTRQNYPKFRGKTHDDADDFIDLFETLAVTNKEGQDAYKLRVFPGLLRKTAQSWLSHAQKSRPADVDTWDKLKKEFLKRFRTLDYKHIVLKKLSALKRKKKETLADYKERYQELLDRIPQKAGNTQPYSDEQAVMWFLDGLPEGMEMYCRRMGSNTLDEAFKSAETYEVAGLHRRNRKSSRKENMKKKNGRNNSEPWRLESSSDRSKGTRKKTHNDETKFVVLDL</sequence>
<dbReference type="AlphaFoldDB" id="A0ABD3GG33"/>
<evidence type="ECO:0000259" key="3">
    <source>
        <dbReference type="Pfam" id="PF03732"/>
    </source>
</evidence>
<feature type="region of interest" description="Disordered" evidence="2">
    <location>
        <begin position="177"/>
        <end position="230"/>
    </location>
</feature>
<dbReference type="Proteomes" id="UP001633002">
    <property type="component" value="Unassembled WGS sequence"/>
</dbReference>
<keyword evidence="1" id="KW-0175">Coiled coil</keyword>
<name>A0ABD3GG33_9MARC</name>
<keyword evidence="5" id="KW-1185">Reference proteome</keyword>
<gene>
    <name evidence="4" type="ORF">R1sor_020844</name>
</gene>
<feature type="coiled-coil region" evidence="1">
    <location>
        <begin position="95"/>
        <end position="122"/>
    </location>
</feature>
<dbReference type="InterPro" id="IPR005162">
    <property type="entry name" value="Retrotrans_gag_dom"/>
</dbReference>
<proteinExistence type="predicted"/>
<organism evidence="4 5">
    <name type="scientific">Riccia sorocarpa</name>
    <dbReference type="NCBI Taxonomy" id="122646"/>
    <lineage>
        <taxon>Eukaryota</taxon>
        <taxon>Viridiplantae</taxon>
        <taxon>Streptophyta</taxon>
        <taxon>Embryophyta</taxon>
        <taxon>Marchantiophyta</taxon>
        <taxon>Marchantiopsida</taxon>
        <taxon>Marchantiidae</taxon>
        <taxon>Marchantiales</taxon>
        <taxon>Ricciaceae</taxon>
        <taxon>Riccia</taxon>
    </lineage>
</organism>
<feature type="domain" description="Retrotransposon gag" evidence="3">
    <location>
        <begin position="47"/>
        <end position="147"/>
    </location>
</feature>